<feature type="domain" description="Acyltransferase 3" evidence="2">
    <location>
        <begin position="19"/>
        <end position="342"/>
    </location>
</feature>
<evidence type="ECO:0000313" key="4">
    <source>
        <dbReference type="Proteomes" id="UP001143372"/>
    </source>
</evidence>
<sequence length="381" mass="41431">MANGQTLQPGRLLPEFVATRGIAAVWVVLAHTLAATLRGHMEVPAPVEYTRLVVDFFFVQSGFVLAHIYDPAWREGRFRYLEFLGKRLTRLWPLHVATLLAVAVLVVAGRLVGIDTGNPHTMWTFGVTFLMLHSAWLTSDLAWNWPSWSVSAEWCAYLAIPGFFLCADRVRGTLWRATAALAVFVAAAAVAELFLGQNVVALTFDGGAFRIAPSFFAGILLRRIFDEEPSLLLMTPRIYAGFIAAIAAVCVILVAMNAPYDALWPPMVVLVGVLASRSARAGPGLLRGRALAWLGELSYAIYLTHAIVLQVVFTGAKFLGLADSLPNRALLGCVSVFATLAAAQFAYVLVEKPGRGVMVRLLQRNKPEPALAKTEKPGVTT</sequence>
<keyword evidence="3" id="KW-0012">Acyltransferase</keyword>
<feature type="transmembrane region" description="Helical" evidence="1">
    <location>
        <begin position="17"/>
        <end position="37"/>
    </location>
</feature>
<keyword evidence="1" id="KW-0472">Membrane</keyword>
<accession>A0A9W6IYH1</accession>
<feature type="transmembrane region" description="Helical" evidence="1">
    <location>
        <begin position="237"/>
        <end position="256"/>
    </location>
</feature>
<protein>
    <submittedName>
        <fullName evidence="3">Acyltransferase</fullName>
    </submittedName>
</protein>
<feature type="transmembrane region" description="Helical" evidence="1">
    <location>
        <begin position="145"/>
        <end position="167"/>
    </location>
</feature>
<dbReference type="EMBL" id="BSFI01000006">
    <property type="protein sequence ID" value="GLK67456.1"/>
    <property type="molecule type" value="Genomic_DNA"/>
</dbReference>
<gene>
    <name evidence="3" type="ORF">GCM10008179_10940</name>
</gene>
<evidence type="ECO:0000313" key="3">
    <source>
        <dbReference type="EMBL" id="GLK67456.1"/>
    </source>
</evidence>
<organism evidence="3 4">
    <name type="scientific">Hansschlegelia plantiphila</name>
    <dbReference type="NCBI Taxonomy" id="374655"/>
    <lineage>
        <taxon>Bacteria</taxon>
        <taxon>Pseudomonadati</taxon>
        <taxon>Pseudomonadota</taxon>
        <taxon>Alphaproteobacteria</taxon>
        <taxon>Hyphomicrobiales</taxon>
        <taxon>Methylopilaceae</taxon>
        <taxon>Hansschlegelia</taxon>
    </lineage>
</organism>
<keyword evidence="4" id="KW-1185">Reference proteome</keyword>
<dbReference type="Proteomes" id="UP001143372">
    <property type="component" value="Unassembled WGS sequence"/>
</dbReference>
<keyword evidence="1" id="KW-1133">Transmembrane helix</keyword>
<feature type="transmembrane region" description="Helical" evidence="1">
    <location>
        <begin position="329"/>
        <end position="350"/>
    </location>
</feature>
<evidence type="ECO:0000256" key="1">
    <source>
        <dbReference type="SAM" id="Phobius"/>
    </source>
</evidence>
<feature type="transmembrane region" description="Helical" evidence="1">
    <location>
        <begin position="89"/>
        <end position="109"/>
    </location>
</feature>
<reference evidence="3" key="1">
    <citation type="journal article" date="2014" name="Int. J. Syst. Evol. Microbiol.">
        <title>Complete genome sequence of Corynebacterium casei LMG S-19264T (=DSM 44701T), isolated from a smear-ripened cheese.</title>
        <authorList>
            <consortium name="US DOE Joint Genome Institute (JGI-PGF)"/>
            <person name="Walter F."/>
            <person name="Albersmeier A."/>
            <person name="Kalinowski J."/>
            <person name="Ruckert C."/>
        </authorList>
    </citation>
    <scope>NUCLEOTIDE SEQUENCE</scope>
    <source>
        <strain evidence="3">VKM B-2347</strain>
    </source>
</reference>
<dbReference type="AlphaFoldDB" id="A0A9W6IYH1"/>
<dbReference type="GO" id="GO:0016020">
    <property type="term" value="C:membrane"/>
    <property type="evidence" value="ECO:0007669"/>
    <property type="project" value="TreeGrafter"/>
</dbReference>
<comment type="caution">
    <text evidence="3">The sequence shown here is derived from an EMBL/GenBank/DDBJ whole genome shotgun (WGS) entry which is preliminary data.</text>
</comment>
<dbReference type="GO" id="GO:0016747">
    <property type="term" value="F:acyltransferase activity, transferring groups other than amino-acyl groups"/>
    <property type="evidence" value="ECO:0007669"/>
    <property type="project" value="InterPro"/>
</dbReference>
<dbReference type="InterPro" id="IPR050879">
    <property type="entry name" value="Acyltransferase_3"/>
</dbReference>
<dbReference type="PANTHER" id="PTHR23028">
    <property type="entry name" value="ACETYLTRANSFERASE"/>
    <property type="match status" value="1"/>
</dbReference>
<feature type="transmembrane region" description="Helical" evidence="1">
    <location>
        <begin position="174"/>
        <end position="195"/>
    </location>
</feature>
<keyword evidence="1" id="KW-0812">Transmembrane</keyword>
<keyword evidence="3" id="KW-0808">Transferase</keyword>
<dbReference type="GO" id="GO:0000271">
    <property type="term" value="P:polysaccharide biosynthetic process"/>
    <property type="evidence" value="ECO:0007669"/>
    <property type="project" value="TreeGrafter"/>
</dbReference>
<feature type="transmembrane region" description="Helical" evidence="1">
    <location>
        <begin position="207"/>
        <end position="225"/>
    </location>
</feature>
<feature type="transmembrane region" description="Helical" evidence="1">
    <location>
        <begin position="291"/>
        <end position="313"/>
    </location>
</feature>
<dbReference type="PANTHER" id="PTHR23028:SF131">
    <property type="entry name" value="BLR2367 PROTEIN"/>
    <property type="match status" value="1"/>
</dbReference>
<dbReference type="RefSeq" id="WP_271167712.1">
    <property type="nucleotide sequence ID" value="NZ_BSFI01000006.1"/>
</dbReference>
<name>A0A9W6IYH1_9HYPH</name>
<proteinExistence type="predicted"/>
<dbReference type="Pfam" id="PF01757">
    <property type="entry name" value="Acyl_transf_3"/>
    <property type="match status" value="1"/>
</dbReference>
<feature type="transmembrane region" description="Helical" evidence="1">
    <location>
        <begin position="49"/>
        <end position="69"/>
    </location>
</feature>
<evidence type="ECO:0000259" key="2">
    <source>
        <dbReference type="Pfam" id="PF01757"/>
    </source>
</evidence>
<reference evidence="3" key="2">
    <citation type="submission" date="2023-01" db="EMBL/GenBank/DDBJ databases">
        <authorList>
            <person name="Sun Q."/>
            <person name="Evtushenko L."/>
        </authorList>
    </citation>
    <scope>NUCLEOTIDE SEQUENCE</scope>
    <source>
        <strain evidence="3">VKM B-2347</strain>
    </source>
</reference>
<dbReference type="InterPro" id="IPR002656">
    <property type="entry name" value="Acyl_transf_3_dom"/>
</dbReference>
<feature type="transmembrane region" description="Helical" evidence="1">
    <location>
        <begin position="262"/>
        <end position="279"/>
    </location>
</feature>